<dbReference type="EMBL" id="QGKM01000113">
    <property type="protein sequence ID" value="PWQ92154.1"/>
    <property type="molecule type" value="Genomic_DNA"/>
</dbReference>
<dbReference type="InterPro" id="IPR025711">
    <property type="entry name" value="PepSY"/>
</dbReference>
<feature type="signal peptide" evidence="2">
    <location>
        <begin position="1"/>
        <end position="25"/>
    </location>
</feature>
<dbReference type="Proteomes" id="UP000245539">
    <property type="component" value="Unassembled WGS sequence"/>
</dbReference>
<gene>
    <name evidence="4" type="ORF">DKW60_22585</name>
</gene>
<comment type="caution">
    <text evidence="4">The sequence shown here is derived from an EMBL/GenBank/DDBJ whole genome shotgun (WGS) entry which is preliminary data.</text>
</comment>
<accession>A0A317C0G6</accession>
<feature type="domain" description="PepSY" evidence="3">
    <location>
        <begin position="41"/>
        <end position="100"/>
    </location>
</feature>
<feature type="compositionally biased region" description="Basic residues" evidence="1">
    <location>
        <begin position="113"/>
        <end position="123"/>
    </location>
</feature>
<evidence type="ECO:0000313" key="4">
    <source>
        <dbReference type="EMBL" id="PWQ92154.1"/>
    </source>
</evidence>
<keyword evidence="5" id="KW-1185">Reference proteome</keyword>
<reference evidence="4 5" key="1">
    <citation type="submission" date="2018-05" db="EMBL/GenBank/DDBJ databases">
        <title>Leucothrix arctica sp. nov., isolated from Arctic seawater.</title>
        <authorList>
            <person name="Choi A."/>
            <person name="Baek K."/>
        </authorList>
    </citation>
    <scope>NUCLEOTIDE SEQUENCE [LARGE SCALE GENOMIC DNA]</scope>
    <source>
        <strain evidence="4 5">JCM 18388</strain>
    </source>
</reference>
<feature type="region of interest" description="Disordered" evidence="1">
    <location>
        <begin position="95"/>
        <end position="123"/>
    </location>
</feature>
<proteinExistence type="predicted"/>
<evidence type="ECO:0000256" key="2">
    <source>
        <dbReference type="SAM" id="SignalP"/>
    </source>
</evidence>
<dbReference type="RefSeq" id="WP_109839919.1">
    <property type="nucleotide sequence ID" value="NZ_QGKM01000113.1"/>
</dbReference>
<evidence type="ECO:0000313" key="5">
    <source>
        <dbReference type="Proteomes" id="UP000245539"/>
    </source>
</evidence>
<keyword evidence="2" id="KW-0732">Signal</keyword>
<protein>
    <recommendedName>
        <fullName evidence="3">PepSY domain-containing protein</fullName>
    </recommendedName>
</protein>
<organism evidence="4 5">
    <name type="scientific">Leucothrix pacifica</name>
    <dbReference type="NCBI Taxonomy" id="1247513"/>
    <lineage>
        <taxon>Bacteria</taxon>
        <taxon>Pseudomonadati</taxon>
        <taxon>Pseudomonadota</taxon>
        <taxon>Gammaproteobacteria</taxon>
        <taxon>Thiotrichales</taxon>
        <taxon>Thiotrichaceae</taxon>
        <taxon>Leucothrix</taxon>
    </lineage>
</organism>
<feature type="chain" id="PRO_5016240544" description="PepSY domain-containing protein" evidence="2">
    <location>
        <begin position="26"/>
        <end position="123"/>
    </location>
</feature>
<dbReference type="Pfam" id="PF03413">
    <property type="entry name" value="PepSY"/>
    <property type="match status" value="1"/>
</dbReference>
<name>A0A317C0G6_9GAMM</name>
<dbReference type="AlphaFoldDB" id="A0A317C0G6"/>
<dbReference type="Gene3D" id="3.10.450.40">
    <property type="match status" value="1"/>
</dbReference>
<feature type="compositionally biased region" description="Basic and acidic residues" evidence="1">
    <location>
        <begin position="101"/>
        <end position="112"/>
    </location>
</feature>
<evidence type="ECO:0000259" key="3">
    <source>
        <dbReference type="Pfam" id="PF03413"/>
    </source>
</evidence>
<dbReference type="OrthoDB" id="6975080at2"/>
<sequence>MKKSTIASTSAIALLIAGLSFSAIADSSNKAATAAAQQNAAITQAQAVTIAEQATGGNSSEVEFELEDGVAIYEVDLDMPDGSEVEVEIDAQSGAILAQETEGKDKDCDDKRGHKHGKKGDQA</sequence>
<evidence type="ECO:0000256" key="1">
    <source>
        <dbReference type="SAM" id="MobiDB-lite"/>
    </source>
</evidence>